<accession>A0AA96EYI6</accession>
<evidence type="ECO:0000313" key="3">
    <source>
        <dbReference type="Proteomes" id="UP001304515"/>
    </source>
</evidence>
<dbReference type="KEGG" id="fcj:RN605_01290"/>
<dbReference type="Pfam" id="PF11009">
    <property type="entry name" value="BrxC"/>
    <property type="match status" value="1"/>
</dbReference>
<name>A0AA96J5U7_9FLAO</name>
<dbReference type="Gene3D" id="3.40.30.10">
    <property type="entry name" value="Glutaredoxin"/>
    <property type="match status" value="1"/>
</dbReference>
<reference evidence="2 3" key="1">
    <citation type="submission" date="2023-09" db="EMBL/GenBank/DDBJ databases">
        <title>Flavobacterium sp. a novel bacteria isolate from Pepper rhizosphere.</title>
        <authorList>
            <person name="Peng Y."/>
            <person name="Lee J."/>
        </authorList>
    </citation>
    <scope>NUCLEOTIDE SEQUENCE [LARGE SCALE GENOMIC DNA]</scope>
    <source>
        <strain evidence="1">PMR2A8</strain>
        <strain evidence="2 3">PMTSA4</strain>
    </source>
</reference>
<evidence type="ECO:0000313" key="2">
    <source>
        <dbReference type="EMBL" id="WNM22003.1"/>
    </source>
</evidence>
<proteinExistence type="predicted"/>
<evidence type="ECO:0000313" key="1">
    <source>
        <dbReference type="EMBL" id="WNM17951.1"/>
    </source>
</evidence>
<dbReference type="InterPro" id="IPR036249">
    <property type="entry name" value="Thioredoxin-like_sf"/>
</dbReference>
<dbReference type="InterPro" id="IPR022551">
    <property type="entry name" value="BrxC"/>
</dbReference>
<dbReference type="AlphaFoldDB" id="A0AA96J5U7"/>
<dbReference type="EMBL" id="CP134878">
    <property type="protein sequence ID" value="WNM17951.1"/>
    <property type="molecule type" value="Genomic_DNA"/>
</dbReference>
<dbReference type="Proteomes" id="UP001304515">
    <property type="component" value="Chromosome"/>
</dbReference>
<gene>
    <name evidence="2" type="primary">ytxJ</name>
    <name evidence="2" type="ORF">RN605_01290</name>
    <name evidence="1" type="ORF">RN608_07990</name>
</gene>
<protein>
    <submittedName>
        <fullName evidence="2">Bacillithiol system redox-active protein YtxJ</fullName>
    </submittedName>
</protein>
<organism evidence="2 3">
    <name type="scientific">Flavobacterium capsici</name>
    <dbReference type="NCBI Taxonomy" id="3075618"/>
    <lineage>
        <taxon>Bacteria</taxon>
        <taxon>Pseudomonadati</taxon>
        <taxon>Bacteroidota</taxon>
        <taxon>Flavobacteriia</taxon>
        <taxon>Flavobacteriales</taxon>
        <taxon>Flavobacteriaceae</taxon>
        <taxon>Flavobacterium</taxon>
    </lineage>
</organism>
<dbReference type="NCBIfam" id="TIGR04019">
    <property type="entry name" value="B_thiol_YtxJ"/>
    <property type="match status" value="1"/>
</dbReference>
<dbReference type="RefSeq" id="WP_313321601.1">
    <property type="nucleotide sequence ID" value="NZ_CP134878.1"/>
</dbReference>
<accession>A0AA96J5U7</accession>
<keyword evidence="3" id="KW-1185">Reference proteome</keyword>
<dbReference type="EMBL" id="CP134890">
    <property type="protein sequence ID" value="WNM22003.1"/>
    <property type="molecule type" value="Genomic_DNA"/>
</dbReference>
<sequence length="130" mass="15167">MSFLNNLFGKNKAEELPDVYWSYLEHEQQLEEINQTSFQKPVVIFKHSTGCGISRMSWNQFQKDYNIPNDKMELYYLDLLAYRSISNAIAEKYGVEHQSPQILVIKDGAVVFHTSHESIDAKDLEEYVND</sequence>
<dbReference type="SUPFAM" id="SSF52833">
    <property type="entry name" value="Thioredoxin-like"/>
    <property type="match status" value="1"/>
</dbReference>